<organism evidence="2 3">
    <name type="scientific">Amphritea pacifica</name>
    <dbReference type="NCBI Taxonomy" id="2811233"/>
    <lineage>
        <taxon>Bacteria</taxon>
        <taxon>Pseudomonadati</taxon>
        <taxon>Pseudomonadota</taxon>
        <taxon>Gammaproteobacteria</taxon>
        <taxon>Oceanospirillales</taxon>
        <taxon>Oceanospirillaceae</taxon>
        <taxon>Amphritea</taxon>
    </lineage>
</organism>
<evidence type="ECO:0000256" key="1">
    <source>
        <dbReference type="SAM" id="SignalP"/>
    </source>
</evidence>
<evidence type="ECO:0000313" key="2">
    <source>
        <dbReference type="EMBL" id="MBN0988421.1"/>
    </source>
</evidence>
<keyword evidence="1" id="KW-0732">Signal</keyword>
<sequence>MNLFKALGCLTLLGLTTMASATDVKVGTGSESGNYYSMVKDIKAYCDDALENDAHLLPVKSDGSVENLLGMNSKQFSMGVVQEDVLQYFAKTEPRKVNGNRMKVIDGMHMESLHLLIPKGYQPEGDDAGWKAMWSGLIKDEKPKPISLNLLKGQTVGSWGGSVISAKALSYFMGLNLNVVEIPADKRSNPNMPLVLVGGHPYKPVEQYLASGKYHLVAIDFAQLAGKAPFYIQSSVSYRVDGKIQSVPTFGVRALLIGKSFRKEERNANMVNLANCINDSLIDLADDPNTNPNWASVYELEEAGEQTNWNYFSLSK</sequence>
<evidence type="ECO:0000313" key="3">
    <source>
        <dbReference type="Proteomes" id="UP000760472"/>
    </source>
</evidence>
<comment type="caution">
    <text evidence="2">The sequence shown here is derived from an EMBL/GenBank/DDBJ whole genome shotgun (WGS) entry which is preliminary data.</text>
</comment>
<feature type="chain" id="PRO_5046502750" description="TAXI family TRAP transporter solute-binding subunit" evidence="1">
    <location>
        <begin position="22"/>
        <end position="316"/>
    </location>
</feature>
<evidence type="ECO:0008006" key="4">
    <source>
        <dbReference type="Google" id="ProtNLM"/>
    </source>
</evidence>
<accession>A0ABS2W9W5</accession>
<dbReference type="SUPFAM" id="SSF53850">
    <property type="entry name" value="Periplasmic binding protein-like II"/>
    <property type="match status" value="1"/>
</dbReference>
<name>A0ABS2W9W5_9GAMM</name>
<proteinExistence type="predicted"/>
<dbReference type="PANTHER" id="PTHR42941:SF1">
    <property type="entry name" value="SLL1037 PROTEIN"/>
    <property type="match status" value="1"/>
</dbReference>
<gene>
    <name evidence="2" type="ORF">JW498_13690</name>
</gene>
<dbReference type="RefSeq" id="WP_205210189.1">
    <property type="nucleotide sequence ID" value="NZ_JAFFZO010000012.1"/>
</dbReference>
<dbReference type="PANTHER" id="PTHR42941">
    <property type="entry name" value="SLL1037 PROTEIN"/>
    <property type="match status" value="1"/>
</dbReference>
<reference evidence="2 3" key="1">
    <citation type="submission" date="2021-02" db="EMBL/GenBank/DDBJ databases">
        <title>A novel species of genus Amphritea isolated from a fishpond in China.</title>
        <authorList>
            <person name="Lu H."/>
        </authorList>
    </citation>
    <scope>NUCLEOTIDE SEQUENCE [LARGE SCALE GENOMIC DNA]</scope>
    <source>
        <strain evidence="2 3">RP18W</strain>
    </source>
</reference>
<dbReference type="EMBL" id="JAFFZP010000021">
    <property type="protein sequence ID" value="MBN0988421.1"/>
    <property type="molecule type" value="Genomic_DNA"/>
</dbReference>
<feature type="signal peptide" evidence="1">
    <location>
        <begin position="1"/>
        <end position="21"/>
    </location>
</feature>
<protein>
    <recommendedName>
        <fullName evidence="4">TAXI family TRAP transporter solute-binding subunit</fullName>
    </recommendedName>
</protein>
<dbReference type="InterPro" id="IPR011852">
    <property type="entry name" value="TRAP_TAXI"/>
</dbReference>
<keyword evidence="3" id="KW-1185">Reference proteome</keyword>
<dbReference type="Gene3D" id="3.40.190.10">
    <property type="entry name" value="Periplasmic binding protein-like II"/>
    <property type="match status" value="2"/>
</dbReference>
<dbReference type="Proteomes" id="UP000760472">
    <property type="component" value="Unassembled WGS sequence"/>
</dbReference>